<reference evidence="3 4" key="1">
    <citation type="submission" date="2019-04" db="EMBL/GenBank/DDBJ databases">
        <title>Sphingobacterium olei sp. nov., isolated from oil-contaminated soil.</title>
        <authorList>
            <person name="Liu B."/>
        </authorList>
    </citation>
    <scope>NUCLEOTIDE SEQUENCE [LARGE SCALE GENOMIC DNA]</scope>
    <source>
        <strain evidence="3 4">HAL-9</strain>
    </source>
</reference>
<keyword evidence="3" id="KW-0547">Nucleotide-binding</keyword>
<dbReference type="SUPFAM" id="SSF52540">
    <property type="entry name" value="P-loop containing nucleoside triphosphate hydrolases"/>
    <property type="match status" value="1"/>
</dbReference>
<dbReference type="RefSeq" id="WP_136900131.1">
    <property type="nucleotide sequence ID" value="NZ_SUME01000002.1"/>
</dbReference>
<sequence length="451" mass="51577">MSLHREVIVYLNQWKKKSNRKPLIVRGARQVGKTTLIREFAKVYKHTIILNLELEADLRYFLQFDDVNTIVEALFLTNNIPTADIGETLLFIDEIQESPKAIQFLRYFYEDVANLHVISAGSLLEFAIRDVKSFPVGRVEYLYLYPLNFKEYLHATGRTALLDQLQRIPLAPAAHPALMEAFHRYAIIGGMPEIVKTDIAHNNLADLPAVYESIWGTYKDDVEKYTKNDTERRVIKHLMNIGPLYLDERVKFQGFGNSNYRSREVGEAFRTLEQAKIISLVYPTTDTTPPLKEDIKKSPRLQFLDTGIVNYTLGVQGDMLAVDDLNKSYKGALIPHLIVQEMISLQHTVVRPPLFWVREKAQSSAEVDILYPYKDIAIPIEIKSGATGSLKSLHLYVEAVGHPFAIRMYAGELKLEKTTTPGKKPYLLLNLPYYLGAYLPDYVAWLVQQKL</sequence>
<dbReference type="Gene3D" id="3.40.50.300">
    <property type="entry name" value="P-loop containing nucleotide triphosphate hydrolases"/>
    <property type="match status" value="1"/>
</dbReference>
<dbReference type="AlphaFoldDB" id="A0A4U0PG84"/>
<protein>
    <submittedName>
        <fullName evidence="3">ATP-binding protein</fullName>
    </submittedName>
</protein>
<dbReference type="OrthoDB" id="9801840at2"/>
<gene>
    <name evidence="3" type="ORF">FAZ15_04460</name>
</gene>
<name>A0A4U0PG84_9SPHI</name>
<evidence type="ECO:0000313" key="3">
    <source>
        <dbReference type="EMBL" id="TJZ61774.1"/>
    </source>
</evidence>
<dbReference type="InterPro" id="IPR027417">
    <property type="entry name" value="P-loop_NTPase"/>
</dbReference>
<dbReference type="Proteomes" id="UP000306808">
    <property type="component" value="Unassembled WGS sequence"/>
</dbReference>
<dbReference type="InterPro" id="IPR025420">
    <property type="entry name" value="DUF4143"/>
</dbReference>
<keyword evidence="3" id="KW-0067">ATP-binding</keyword>
<organism evidence="3 4">
    <name type="scientific">Sphingobacterium olei</name>
    <dbReference type="NCBI Taxonomy" id="2571155"/>
    <lineage>
        <taxon>Bacteria</taxon>
        <taxon>Pseudomonadati</taxon>
        <taxon>Bacteroidota</taxon>
        <taxon>Sphingobacteriia</taxon>
        <taxon>Sphingobacteriales</taxon>
        <taxon>Sphingobacteriaceae</taxon>
        <taxon>Sphingobacterium</taxon>
    </lineage>
</organism>
<dbReference type="EMBL" id="SUME01000002">
    <property type="protein sequence ID" value="TJZ61774.1"/>
    <property type="molecule type" value="Genomic_DNA"/>
</dbReference>
<dbReference type="InterPro" id="IPR041682">
    <property type="entry name" value="AAA_14"/>
</dbReference>
<keyword evidence="4" id="KW-1185">Reference proteome</keyword>
<comment type="caution">
    <text evidence="3">The sequence shown here is derived from an EMBL/GenBank/DDBJ whole genome shotgun (WGS) entry which is preliminary data.</text>
</comment>
<proteinExistence type="predicted"/>
<dbReference type="Pfam" id="PF13635">
    <property type="entry name" value="DUF4143"/>
    <property type="match status" value="1"/>
</dbReference>
<dbReference type="Pfam" id="PF13173">
    <property type="entry name" value="AAA_14"/>
    <property type="match status" value="1"/>
</dbReference>
<feature type="domain" description="DUF4143" evidence="2">
    <location>
        <begin position="220"/>
        <end position="385"/>
    </location>
</feature>
<accession>A0A4U0PG84</accession>
<evidence type="ECO:0000313" key="4">
    <source>
        <dbReference type="Proteomes" id="UP000306808"/>
    </source>
</evidence>
<dbReference type="PANTHER" id="PTHR33295:SF7">
    <property type="entry name" value="ATPASE"/>
    <property type="match status" value="1"/>
</dbReference>
<dbReference type="PANTHER" id="PTHR33295">
    <property type="entry name" value="ATPASE"/>
    <property type="match status" value="1"/>
</dbReference>
<dbReference type="GO" id="GO:0005524">
    <property type="term" value="F:ATP binding"/>
    <property type="evidence" value="ECO:0007669"/>
    <property type="project" value="UniProtKB-KW"/>
</dbReference>
<feature type="domain" description="AAA" evidence="1">
    <location>
        <begin position="19"/>
        <end position="153"/>
    </location>
</feature>
<evidence type="ECO:0000259" key="2">
    <source>
        <dbReference type="Pfam" id="PF13635"/>
    </source>
</evidence>
<evidence type="ECO:0000259" key="1">
    <source>
        <dbReference type="Pfam" id="PF13173"/>
    </source>
</evidence>